<comment type="caution">
    <text evidence="4">The sequence shown here is derived from an EMBL/GenBank/DDBJ whole genome shotgun (WGS) entry which is preliminary data.</text>
</comment>
<feature type="compositionally biased region" description="Low complexity" evidence="2">
    <location>
        <begin position="508"/>
        <end position="520"/>
    </location>
</feature>
<evidence type="ECO:0000259" key="3">
    <source>
        <dbReference type="PROSITE" id="PS50157"/>
    </source>
</evidence>
<feature type="compositionally biased region" description="Basic and acidic residues" evidence="2">
    <location>
        <begin position="1004"/>
        <end position="1013"/>
    </location>
</feature>
<feature type="compositionally biased region" description="Basic and acidic residues" evidence="2">
    <location>
        <begin position="108"/>
        <end position="149"/>
    </location>
</feature>
<keyword evidence="1" id="KW-0479">Metal-binding</keyword>
<feature type="domain" description="C2H2-type" evidence="3">
    <location>
        <begin position="17"/>
        <end position="44"/>
    </location>
</feature>
<feature type="compositionally biased region" description="Acidic residues" evidence="2">
    <location>
        <begin position="618"/>
        <end position="657"/>
    </location>
</feature>
<dbReference type="SMART" id="SM00355">
    <property type="entry name" value="ZnF_C2H2"/>
    <property type="match status" value="9"/>
</dbReference>
<sequence length="1316" mass="148228">MYRHALEVHKADIKEGYTCLYCKKDFRLRTPFLNHFKTEKCDKPWFLCTARFCTVVCLDRQKSINHMQKEHSSKKKPIVLNTRKMKLEKCLIKGNLLHRVNRQGRPSGKKDEKATSKKDEKLPSKKVETATSKKEEKSPNKKYEKPLSKKDKRAPSNLCYTKSPEMRDVHCGSCGQERNGCFAYQLHCNNKHSAQAFCCFFCKKFATISVRHMMFHTMDVHKEKVLKFYHIPKKEEHTKIAYKFKAEFKGKKAKSNKIVILINRFFDSTRKVKSPEKPKNATASPKQKKTSGFEKPKKKQTSSVSSYASEDKGNYKCMAVKGCGFASPKYDTIQIHIQRHLNYKPYKCEICGLQFYMEQYAKMHHTKVHYYEKASITVKRTAATDEKITRLIRKGEPHYFENKEFTVDDAKKLRNGPKRLYKELRGKTTSWRCVECKFETKSRKIITDHVYKHLPKIYKCPFCKHTGYPRYTVVDHMTRVHPTENVATPVINLLDKPYKKKATKDSSSESSPASNTSSESSDTDVYSGAEEENVPRAKRVTAKASSIPDQILESSDSDIAQPIQTPKTKTATIRKRARISSDSDDENEAFERKTKRQKQNRSTSKSSKTQRLSSDSDEKTEESEEEEETSTSDQDTDESSSSDGTDDEDDNNEEEEVMVPHRRKRHRPLTDGSSDEIDHGLTRYFCHQCCFRSEDLKVYCRHLVTHGGYNQLCPHHLPENLRRPVEEELGRLVDGTARNEGTTFCCAYCSFMAATSFRVKQHITKRHPDHYTDYMEIHTKHQRSEVMVVAMQPSIIMTDICKMDLMDLAMMLAHEGVRMNSGKNHECQDEGSETGATCAGSSGEKKRKKISIMRPSKYYKKSGSHTNVHQNDVLTDDKGNESLSDARTGRRTEEMMDAEEGPSSRNQDLSSGEAEQPQNIFTALVKLTQEDRTVNRGFENVLAEFLLAEEKTGTDSSRIVNVNDKDEMDVPKSSGTGKDSSGSGKSSSESKVESTKNLSLSSTVEEHLPKDENNVLEIDNSSITTEGSSLESPENSFEPKPTDTYEDISECSDGSEGQSDRLGGHQTSTDVRDKGQTATDDVWLTAVSSTTDNVDVADGYSDVSDCTDSILIQDDNLCEELPEASEVPNTALDNNFCEATSYPSSTLATKSRKSCDKEISSVGGDMRSPSQCVSTETDVDGGRSKDTQGKVNDDSARTQEKNSVTAKGNNSEQHLALSETSQTSKGDNSLSSEITGDNVMSSIDSMLDSLSDIRQTHVAESTVKHSADKDKSVKHLTDQEKPDNSSSVLSSLESQDSDNESCLSIGFEVNTDSQEL</sequence>
<dbReference type="PROSITE" id="PS50157">
    <property type="entry name" value="ZINC_FINGER_C2H2_2"/>
    <property type="match status" value="3"/>
</dbReference>
<dbReference type="InterPro" id="IPR036236">
    <property type="entry name" value="Znf_C2H2_sf"/>
</dbReference>
<feature type="compositionally biased region" description="Polar residues" evidence="2">
    <location>
        <begin position="1019"/>
        <end position="1035"/>
    </location>
</feature>
<feature type="region of interest" description="Disordered" evidence="2">
    <location>
        <begin position="957"/>
        <end position="1079"/>
    </location>
</feature>
<feature type="compositionally biased region" description="Basic and acidic residues" evidence="2">
    <location>
        <begin position="1259"/>
        <end position="1283"/>
    </location>
</feature>
<feature type="region of interest" description="Disordered" evidence="2">
    <location>
        <begin position="1147"/>
        <end position="1237"/>
    </location>
</feature>
<feature type="compositionally biased region" description="Low complexity" evidence="2">
    <location>
        <begin position="972"/>
        <end position="987"/>
    </location>
</feature>
<keyword evidence="1" id="KW-0862">Zinc</keyword>
<feature type="compositionally biased region" description="Low complexity" evidence="2">
    <location>
        <begin position="1285"/>
        <end position="1294"/>
    </location>
</feature>
<feature type="region of interest" description="Disordered" evidence="2">
    <location>
        <begin position="1259"/>
        <end position="1316"/>
    </location>
</feature>
<feature type="domain" description="C2H2-type" evidence="3">
    <location>
        <begin position="346"/>
        <end position="374"/>
    </location>
</feature>
<evidence type="ECO:0000256" key="2">
    <source>
        <dbReference type="SAM" id="MobiDB-lite"/>
    </source>
</evidence>
<organism evidence="4 5">
    <name type="scientific">Mizuhopecten yessoensis</name>
    <name type="common">Japanese scallop</name>
    <name type="synonym">Patinopecten yessoensis</name>
    <dbReference type="NCBI Taxonomy" id="6573"/>
    <lineage>
        <taxon>Eukaryota</taxon>
        <taxon>Metazoa</taxon>
        <taxon>Spiralia</taxon>
        <taxon>Lophotrochozoa</taxon>
        <taxon>Mollusca</taxon>
        <taxon>Bivalvia</taxon>
        <taxon>Autobranchia</taxon>
        <taxon>Pteriomorphia</taxon>
        <taxon>Pectinida</taxon>
        <taxon>Pectinoidea</taxon>
        <taxon>Pectinidae</taxon>
        <taxon>Mizuhopecten</taxon>
    </lineage>
</organism>
<feature type="region of interest" description="Disordered" evidence="2">
    <location>
        <begin position="822"/>
        <end position="914"/>
    </location>
</feature>
<dbReference type="PROSITE" id="PS00028">
    <property type="entry name" value="ZINC_FINGER_C2H2_1"/>
    <property type="match status" value="1"/>
</dbReference>
<proteinExistence type="predicted"/>
<feature type="compositionally biased region" description="Basic residues" evidence="2">
    <location>
        <begin position="845"/>
        <end position="863"/>
    </location>
</feature>
<feature type="region of interest" description="Disordered" evidence="2">
    <location>
        <begin position="101"/>
        <end position="159"/>
    </location>
</feature>
<dbReference type="OrthoDB" id="6160531at2759"/>
<feature type="domain" description="C2H2-type" evidence="3">
    <location>
        <begin position="315"/>
        <end position="345"/>
    </location>
</feature>
<feature type="compositionally biased region" description="Polar residues" evidence="2">
    <location>
        <begin position="864"/>
        <end position="873"/>
    </location>
</feature>
<feature type="region of interest" description="Disordered" evidence="2">
    <location>
        <begin position="272"/>
        <end position="305"/>
    </location>
</feature>
<accession>A0A210PR30</accession>
<dbReference type="SUPFAM" id="SSF57667">
    <property type="entry name" value="beta-beta-alpha zinc fingers"/>
    <property type="match status" value="1"/>
</dbReference>
<dbReference type="InterPro" id="IPR013087">
    <property type="entry name" value="Znf_C2H2_type"/>
</dbReference>
<name>A0A210PR30_MIZYE</name>
<dbReference type="Proteomes" id="UP000242188">
    <property type="component" value="Unassembled WGS sequence"/>
</dbReference>
<keyword evidence="5" id="KW-1185">Reference proteome</keyword>
<feature type="region of interest" description="Disordered" evidence="2">
    <location>
        <begin position="499"/>
        <end position="674"/>
    </location>
</feature>
<dbReference type="GO" id="GO:0008270">
    <property type="term" value="F:zinc ion binding"/>
    <property type="evidence" value="ECO:0007669"/>
    <property type="project" value="UniProtKB-KW"/>
</dbReference>
<evidence type="ECO:0000313" key="4">
    <source>
        <dbReference type="EMBL" id="OWF38945.1"/>
    </source>
</evidence>
<gene>
    <name evidence="4" type="ORF">KP79_PYT22002</name>
</gene>
<keyword evidence="1" id="KW-0863">Zinc-finger</keyword>
<feature type="compositionally biased region" description="Polar residues" evidence="2">
    <location>
        <begin position="1201"/>
        <end position="1237"/>
    </location>
</feature>
<reference evidence="4 5" key="1">
    <citation type="journal article" date="2017" name="Nat. Ecol. Evol.">
        <title>Scallop genome provides insights into evolution of bilaterian karyotype and development.</title>
        <authorList>
            <person name="Wang S."/>
            <person name="Zhang J."/>
            <person name="Jiao W."/>
            <person name="Li J."/>
            <person name="Xun X."/>
            <person name="Sun Y."/>
            <person name="Guo X."/>
            <person name="Huan P."/>
            <person name="Dong B."/>
            <person name="Zhang L."/>
            <person name="Hu X."/>
            <person name="Sun X."/>
            <person name="Wang J."/>
            <person name="Zhao C."/>
            <person name="Wang Y."/>
            <person name="Wang D."/>
            <person name="Huang X."/>
            <person name="Wang R."/>
            <person name="Lv J."/>
            <person name="Li Y."/>
            <person name="Zhang Z."/>
            <person name="Liu B."/>
            <person name="Lu W."/>
            <person name="Hui Y."/>
            <person name="Liang J."/>
            <person name="Zhou Z."/>
            <person name="Hou R."/>
            <person name="Li X."/>
            <person name="Liu Y."/>
            <person name="Li H."/>
            <person name="Ning X."/>
            <person name="Lin Y."/>
            <person name="Zhao L."/>
            <person name="Xing Q."/>
            <person name="Dou J."/>
            <person name="Li Y."/>
            <person name="Mao J."/>
            <person name="Guo H."/>
            <person name="Dou H."/>
            <person name="Li T."/>
            <person name="Mu C."/>
            <person name="Jiang W."/>
            <person name="Fu Q."/>
            <person name="Fu X."/>
            <person name="Miao Y."/>
            <person name="Liu J."/>
            <person name="Yu Q."/>
            <person name="Li R."/>
            <person name="Liao H."/>
            <person name="Li X."/>
            <person name="Kong Y."/>
            <person name="Jiang Z."/>
            <person name="Chourrout D."/>
            <person name="Li R."/>
            <person name="Bao Z."/>
        </authorList>
    </citation>
    <scope>NUCLEOTIDE SEQUENCE [LARGE SCALE GENOMIC DNA]</scope>
    <source>
        <strain evidence="4 5">PY_sf001</strain>
    </source>
</reference>
<feature type="compositionally biased region" description="Polar residues" evidence="2">
    <location>
        <begin position="543"/>
        <end position="571"/>
    </location>
</feature>
<protein>
    <recommendedName>
        <fullName evidence="3">C2H2-type domain-containing protein</fullName>
    </recommendedName>
</protein>
<evidence type="ECO:0000256" key="1">
    <source>
        <dbReference type="PROSITE-ProRule" id="PRU00042"/>
    </source>
</evidence>
<feature type="compositionally biased region" description="Basic and acidic residues" evidence="2">
    <location>
        <begin position="1180"/>
        <end position="1200"/>
    </location>
</feature>
<dbReference type="Gene3D" id="3.30.160.60">
    <property type="entry name" value="Classic Zinc Finger"/>
    <property type="match status" value="2"/>
</dbReference>
<dbReference type="EMBL" id="NEDP02005551">
    <property type="protein sequence ID" value="OWF38945.1"/>
    <property type="molecule type" value="Genomic_DNA"/>
</dbReference>
<evidence type="ECO:0000313" key="5">
    <source>
        <dbReference type="Proteomes" id="UP000242188"/>
    </source>
</evidence>
<feature type="compositionally biased region" description="Polar residues" evidence="2">
    <location>
        <begin position="600"/>
        <end position="612"/>
    </location>
</feature>